<evidence type="ECO:0000256" key="2">
    <source>
        <dbReference type="ARBA" id="ARBA00005577"/>
    </source>
</evidence>
<dbReference type="SFLD" id="SFLDG01182">
    <property type="entry name" value="Prostaglandin_E_synthase_like"/>
    <property type="match status" value="1"/>
</dbReference>
<feature type="compositionally biased region" description="Basic and acidic residues" evidence="9">
    <location>
        <begin position="243"/>
        <end position="262"/>
    </location>
</feature>
<proteinExistence type="inferred from homology"/>
<evidence type="ECO:0000256" key="7">
    <source>
        <dbReference type="ARBA" id="ARBA00023098"/>
    </source>
</evidence>
<protein>
    <recommendedName>
        <fullName evidence="11">Glutaredoxin domain-containing protein</fullName>
    </recommendedName>
</protein>
<evidence type="ECO:0000256" key="5">
    <source>
        <dbReference type="ARBA" id="ARBA00022976"/>
    </source>
</evidence>
<dbReference type="Proteomes" id="UP000681722">
    <property type="component" value="Unassembled WGS sequence"/>
</dbReference>
<feature type="transmembrane region" description="Helical" evidence="10">
    <location>
        <begin position="536"/>
        <end position="561"/>
    </location>
</feature>
<evidence type="ECO:0000259" key="11">
    <source>
        <dbReference type="Pfam" id="PF00462"/>
    </source>
</evidence>
<evidence type="ECO:0000313" key="12">
    <source>
        <dbReference type="EMBL" id="CAF0829237.1"/>
    </source>
</evidence>
<evidence type="ECO:0000313" key="13">
    <source>
        <dbReference type="EMBL" id="CAF3616271.1"/>
    </source>
</evidence>
<comment type="similarity">
    <text evidence="2">Belongs to the APH-1 family.</text>
</comment>
<dbReference type="GO" id="GO:0007219">
    <property type="term" value="P:Notch signaling pathway"/>
    <property type="evidence" value="ECO:0007669"/>
    <property type="project" value="UniProtKB-KW"/>
</dbReference>
<evidence type="ECO:0000313" key="14">
    <source>
        <dbReference type="Proteomes" id="UP000663829"/>
    </source>
</evidence>
<dbReference type="EMBL" id="CAJOBC010000699">
    <property type="protein sequence ID" value="CAF3616271.1"/>
    <property type="molecule type" value="Genomic_DNA"/>
</dbReference>
<dbReference type="InterPro" id="IPR036249">
    <property type="entry name" value="Thioredoxin-like_sf"/>
</dbReference>
<dbReference type="Gene3D" id="1.20.1050.10">
    <property type="match status" value="1"/>
</dbReference>
<evidence type="ECO:0000256" key="8">
    <source>
        <dbReference type="ARBA" id="ARBA00023136"/>
    </source>
</evidence>
<feature type="region of interest" description="Disordered" evidence="9">
    <location>
        <begin position="241"/>
        <end position="281"/>
    </location>
</feature>
<keyword evidence="5" id="KW-0914">Notch signaling pathway</keyword>
<name>A0A813UHI3_9BILA</name>
<dbReference type="UniPathway" id="UPA00662"/>
<dbReference type="GO" id="GO:0050220">
    <property type="term" value="F:prostaglandin-E synthase activity"/>
    <property type="evidence" value="ECO:0007669"/>
    <property type="project" value="InterPro"/>
</dbReference>
<gene>
    <name evidence="12" type="ORF">GPM918_LOCUS4965</name>
    <name evidence="13" type="ORF">SRO942_LOCUS4966</name>
</gene>
<evidence type="ECO:0000256" key="3">
    <source>
        <dbReference type="ARBA" id="ARBA00007409"/>
    </source>
</evidence>
<dbReference type="EMBL" id="CAJNOQ010000699">
    <property type="protein sequence ID" value="CAF0829237.1"/>
    <property type="molecule type" value="Genomic_DNA"/>
</dbReference>
<feature type="transmembrane region" description="Helical" evidence="10">
    <location>
        <begin position="615"/>
        <end position="634"/>
    </location>
</feature>
<evidence type="ECO:0000256" key="6">
    <source>
        <dbReference type="ARBA" id="ARBA00022989"/>
    </source>
</evidence>
<dbReference type="PANTHER" id="PTHR12782">
    <property type="entry name" value="MICROSOMAL PROSTAGLANDIN E SYNTHASE-2"/>
    <property type="match status" value="1"/>
</dbReference>
<keyword evidence="4 10" id="KW-0812">Transmembrane</keyword>
<evidence type="ECO:0000256" key="4">
    <source>
        <dbReference type="ARBA" id="ARBA00022692"/>
    </source>
</evidence>
<comment type="subcellular location">
    <subcellularLocation>
        <location evidence="1">Membrane</location>
        <topology evidence="1">Multi-pass membrane protein</topology>
    </subcellularLocation>
</comment>
<comment type="similarity">
    <text evidence="3">Belongs to the GST superfamily.</text>
</comment>
<feature type="transmembrane region" description="Helical" evidence="10">
    <location>
        <begin position="581"/>
        <end position="603"/>
    </location>
</feature>
<dbReference type="SFLD" id="SFLDS00019">
    <property type="entry name" value="Glutathione_Transferase_(cytos"/>
    <property type="match status" value="1"/>
</dbReference>
<dbReference type="PROSITE" id="PS51354">
    <property type="entry name" value="GLUTAREDOXIN_2"/>
    <property type="match status" value="1"/>
</dbReference>
<feature type="transmembrane region" description="Helical" evidence="10">
    <location>
        <begin position="463"/>
        <end position="487"/>
    </location>
</feature>
<feature type="compositionally biased region" description="Polar residues" evidence="9">
    <location>
        <begin position="267"/>
        <end position="280"/>
    </location>
</feature>
<dbReference type="Pfam" id="PF06105">
    <property type="entry name" value="Aph-1"/>
    <property type="match status" value="1"/>
</dbReference>
<dbReference type="SUPFAM" id="SSF47616">
    <property type="entry name" value="GST C-terminal domain-like"/>
    <property type="match status" value="1"/>
</dbReference>
<keyword evidence="14" id="KW-1185">Reference proteome</keyword>
<keyword evidence="8 10" id="KW-0472">Membrane</keyword>
<dbReference type="InterPro" id="IPR040079">
    <property type="entry name" value="Glutathione_S-Trfase"/>
</dbReference>
<dbReference type="InterPro" id="IPR009294">
    <property type="entry name" value="Aph-1"/>
</dbReference>
<dbReference type="InterPro" id="IPR002109">
    <property type="entry name" value="Glutaredoxin"/>
</dbReference>
<organism evidence="12 14">
    <name type="scientific">Didymodactylos carnosus</name>
    <dbReference type="NCBI Taxonomy" id="1234261"/>
    <lineage>
        <taxon>Eukaryota</taxon>
        <taxon>Metazoa</taxon>
        <taxon>Spiralia</taxon>
        <taxon>Gnathifera</taxon>
        <taxon>Rotifera</taxon>
        <taxon>Eurotatoria</taxon>
        <taxon>Bdelloidea</taxon>
        <taxon>Philodinida</taxon>
        <taxon>Philodinidae</taxon>
        <taxon>Didymodactylos</taxon>
    </lineage>
</organism>
<keyword evidence="6 10" id="KW-1133">Transmembrane helix</keyword>
<dbReference type="Pfam" id="PF00462">
    <property type="entry name" value="Glutaredoxin"/>
    <property type="match status" value="1"/>
</dbReference>
<comment type="caution">
    <text evidence="12">The sequence shown here is derived from an EMBL/GenBank/DDBJ whole genome shotgun (WGS) entry which is preliminary data.</text>
</comment>
<dbReference type="InterPro" id="IPR034334">
    <property type="entry name" value="PGES2"/>
</dbReference>
<dbReference type="InterPro" id="IPR034335">
    <property type="entry name" value="PGES2_C"/>
</dbReference>
<evidence type="ECO:0000256" key="10">
    <source>
        <dbReference type="SAM" id="Phobius"/>
    </source>
</evidence>
<feature type="transmembrane region" description="Helical" evidence="10">
    <location>
        <begin position="493"/>
        <end position="515"/>
    </location>
</feature>
<dbReference type="Gene3D" id="3.40.30.10">
    <property type="entry name" value="Glutaredoxin"/>
    <property type="match status" value="1"/>
</dbReference>
<evidence type="ECO:0000256" key="9">
    <source>
        <dbReference type="SAM" id="MobiDB-lite"/>
    </source>
</evidence>
<dbReference type="OrthoDB" id="423541at2759"/>
<feature type="domain" description="Glutaredoxin" evidence="11">
    <location>
        <begin position="131"/>
        <end position="184"/>
    </location>
</feature>
<dbReference type="PANTHER" id="PTHR12782:SF5">
    <property type="entry name" value="PROSTAGLANDIN E SYNTHASE 2"/>
    <property type="match status" value="1"/>
</dbReference>
<dbReference type="SUPFAM" id="SSF52833">
    <property type="entry name" value="Thioredoxin-like"/>
    <property type="match status" value="1"/>
</dbReference>
<feature type="transmembrane region" description="Helical" evidence="10">
    <location>
        <begin position="640"/>
        <end position="663"/>
    </location>
</feature>
<dbReference type="CDD" id="cd03197">
    <property type="entry name" value="GST_C_mPGES2"/>
    <property type="match status" value="1"/>
</dbReference>
<dbReference type="GO" id="GO:0016485">
    <property type="term" value="P:protein processing"/>
    <property type="evidence" value="ECO:0007669"/>
    <property type="project" value="InterPro"/>
</dbReference>
<dbReference type="Proteomes" id="UP000663829">
    <property type="component" value="Unassembled WGS sequence"/>
</dbReference>
<dbReference type="SFLD" id="SFLDG01203">
    <property type="entry name" value="Prostaglandin_E_synthase_like1"/>
    <property type="match status" value="1"/>
</dbReference>
<sequence>MASSSLLLLSRCRYFLLKQNIHRSFLNQKALLTTSPVIYQKEIFLENEQSSSAQPKRRFRFYIFSTAAGALIGTIYALGHVRKHDGISPEYIVNSDLLDRQAMEKRPVPPPVTKHVTFNRSPLKEFPYKLTLYQYITCPFCCKIRAYLNYNRIPYDVVEVSSVLGREVKWSNYQKVPIVVVENEQIQLNDSNLIMSAIESYFRIPTKTFKDIARLYQPVIEQDKGGNVAFNYPSKYFLTEPLEDSRKDPGKRIQREKSRRDADDESSLFSSKVTASAKSSPRSENRLIKAVSGIVGGGKSNDIDYDRIPNDQFKLERKWRQWVDDKFVHTLAPNIYQSITESINSFKWFSQAGEWEKIFPWYQRFFVIYGGALAMYAFSGKLKRKYNLKPNVRESFYDCANEWCKAVGKKQFLGGVRPNLADISCYGILTSIKGTQAFEDLLNNTDIQPWFERMTQIVEQQEIFSLFCAFFWLLSLLVSSMLWFAVVPLRSELAFAVPFSVIFQEFFRYLFYLVIKRAETALQSVRLQELAEKGMIFDRFAVAYASGYGYGLISGAFAIVNVLSDMAGPGTIGISGHSQDFFLATAFLTLVIILLHTCWGVVMFTSLDKIGIHRFAGPIVVLLAHMLFSCLTLSNRSKTPTYAISLVAGYVLLLVMIFYTFALKGITFNSFRRTLTNHRRTTTSLR</sequence>
<reference evidence="12" key="1">
    <citation type="submission" date="2021-02" db="EMBL/GenBank/DDBJ databases">
        <authorList>
            <person name="Nowell W R."/>
        </authorList>
    </citation>
    <scope>NUCLEOTIDE SEQUENCE</scope>
</reference>
<dbReference type="GO" id="GO:0001516">
    <property type="term" value="P:prostaglandin biosynthetic process"/>
    <property type="evidence" value="ECO:0007669"/>
    <property type="project" value="UniProtKB-UniPathway"/>
</dbReference>
<evidence type="ECO:0000256" key="1">
    <source>
        <dbReference type="ARBA" id="ARBA00004141"/>
    </source>
</evidence>
<keyword evidence="7" id="KW-0443">Lipid metabolism</keyword>
<dbReference type="GO" id="GO:0005739">
    <property type="term" value="C:mitochondrion"/>
    <property type="evidence" value="ECO:0007669"/>
    <property type="project" value="TreeGrafter"/>
</dbReference>
<feature type="transmembrane region" description="Helical" evidence="10">
    <location>
        <begin position="361"/>
        <end position="379"/>
    </location>
</feature>
<dbReference type="AlphaFoldDB" id="A0A813UHI3"/>
<accession>A0A813UHI3</accession>
<dbReference type="InterPro" id="IPR036282">
    <property type="entry name" value="Glutathione-S-Trfase_C_sf"/>
</dbReference>
<dbReference type="GO" id="GO:0016020">
    <property type="term" value="C:membrane"/>
    <property type="evidence" value="ECO:0007669"/>
    <property type="project" value="UniProtKB-SubCell"/>
</dbReference>